<feature type="compositionally biased region" description="Polar residues" evidence="2">
    <location>
        <begin position="71"/>
        <end position="88"/>
    </location>
</feature>
<dbReference type="Proteomes" id="UP000319731">
    <property type="component" value="Unassembled WGS sequence"/>
</dbReference>
<feature type="coiled-coil region" evidence="1">
    <location>
        <begin position="181"/>
        <end position="226"/>
    </location>
</feature>
<feature type="coiled-coil region" evidence="1">
    <location>
        <begin position="89"/>
        <end position="140"/>
    </location>
</feature>
<feature type="region of interest" description="Disordered" evidence="2">
    <location>
        <begin position="685"/>
        <end position="763"/>
    </location>
</feature>
<feature type="compositionally biased region" description="Basic and acidic residues" evidence="2">
    <location>
        <begin position="713"/>
        <end position="752"/>
    </location>
</feature>
<evidence type="ECO:0000313" key="4">
    <source>
        <dbReference type="Proteomes" id="UP000319731"/>
    </source>
</evidence>
<organism evidence="3 4">
    <name type="scientific">Synchytrium microbalum</name>
    <dbReference type="NCBI Taxonomy" id="1806994"/>
    <lineage>
        <taxon>Eukaryota</taxon>
        <taxon>Fungi</taxon>
        <taxon>Fungi incertae sedis</taxon>
        <taxon>Chytridiomycota</taxon>
        <taxon>Chytridiomycota incertae sedis</taxon>
        <taxon>Chytridiomycetes</taxon>
        <taxon>Synchytriales</taxon>
        <taxon>Synchytriaceae</taxon>
        <taxon>Synchytrium</taxon>
    </lineage>
</organism>
<dbReference type="AlphaFoldDB" id="A0A507BYZ7"/>
<feature type="coiled-coil region" evidence="1">
    <location>
        <begin position="357"/>
        <end position="413"/>
    </location>
</feature>
<name>A0A507BYZ7_9FUNG</name>
<feature type="region of interest" description="Disordered" evidence="2">
    <location>
        <begin position="56"/>
        <end position="88"/>
    </location>
</feature>
<keyword evidence="4" id="KW-1185">Reference proteome</keyword>
<sequence>MGDADLLRRLFQENNELKVKVNSLSREIFNRGVQYENAEEEIRLIKLKLEQAERGALSTPGKSSDGHKLGHNSSQQVSKINDTDSSGVSKELEEAMRLLDRRNSELKQMREDLSRAHANAESLRLDKEKIDKELNGAQAELVELHAFRTSSQKQMDEQRLGQSKDGVSVTHEEFLQTKLQLQSADRTVEGLKRQLLELANESNRKYNEQQNQLQGADALIESIRREYDEFIQITKLENDAIREAQLAEYNELKLTSDRIKMEAHAERKRLLHEYQTILYSMQAQFEEFRVTSEFVYNTDMDKLADAIKSQSQRYEHQLLYVIQAKDKFYSDMMVAKDAKIMSLIEGSDMQSIMQKHEMEMEAMRKEHIREIDRVRQEQDSEQKSLVSLLQRQSANLEAKCDKLQQHSKALESRLRDMMTTVENKNRLIAEKDEVKAQQDSEFSTKIEDASRKMRLLTQEKEHLRHRIIRMNLDARGEGDNSLDSMVKRLTRETAGLQSLYDDLASKYETTLAAEQVATRRAKEKAKLVEYLEKECARRNAEYQSMVRTFEEFLQRRAKQGRDDATRRSRLLSGIHETSNTSKPDFMADPKGILKAHIPKPGDASPSMVSPTNSTALDKSELERGYTYLRRFKTLSRAFATGDLRAVHLPGAPPSAESIPGPWQKIPLYKQLEDVSLAVAKIYEPPPELSSAADGPHEGGGTRTKIPVYMPDTNENKSKLKQIPDVKLYKTKEANQRSSKSEESQDSPVKDDFLCVVGGNKKSR</sequence>
<dbReference type="EMBL" id="QEAO01000035">
    <property type="protein sequence ID" value="TPX32089.1"/>
    <property type="molecule type" value="Genomic_DNA"/>
</dbReference>
<evidence type="ECO:0000313" key="3">
    <source>
        <dbReference type="EMBL" id="TPX32089.1"/>
    </source>
</evidence>
<feature type="coiled-coil region" evidence="1">
    <location>
        <begin position="7"/>
        <end position="55"/>
    </location>
</feature>
<evidence type="ECO:0000256" key="2">
    <source>
        <dbReference type="SAM" id="MobiDB-lite"/>
    </source>
</evidence>
<dbReference type="OrthoDB" id="5547502at2759"/>
<dbReference type="RefSeq" id="XP_031023363.1">
    <property type="nucleotide sequence ID" value="XM_031170684.1"/>
</dbReference>
<dbReference type="STRING" id="1806994.A0A507BYZ7"/>
<keyword evidence="1" id="KW-0175">Coiled coil</keyword>
<accession>A0A507BYZ7</accession>
<dbReference type="GeneID" id="42005981"/>
<evidence type="ECO:0000256" key="1">
    <source>
        <dbReference type="SAM" id="Coils"/>
    </source>
</evidence>
<gene>
    <name evidence="3" type="ORF">SmJEL517_g04756</name>
</gene>
<comment type="caution">
    <text evidence="3">The sequence shown here is derived from an EMBL/GenBank/DDBJ whole genome shotgun (WGS) entry which is preliminary data.</text>
</comment>
<protein>
    <submittedName>
        <fullName evidence="3">Uncharacterized protein</fullName>
    </submittedName>
</protein>
<proteinExistence type="predicted"/>
<reference evidence="3 4" key="1">
    <citation type="journal article" date="2019" name="Sci. Rep.">
        <title>Comparative genomics of chytrid fungi reveal insights into the obligate biotrophic and pathogenic lifestyle of Synchytrium endobioticum.</title>
        <authorList>
            <person name="van de Vossenberg B.T.L.H."/>
            <person name="Warris S."/>
            <person name="Nguyen H.D.T."/>
            <person name="van Gent-Pelzer M.P.E."/>
            <person name="Joly D.L."/>
            <person name="van de Geest H.C."/>
            <person name="Bonants P.J.M."/>
            <person name="Smith D.S."/>
            <person name="Levesque C.A."/>
            <person name="van der Lee T.A.J."/>
        </authorList>
    </citation>
    <scope>NUCLEOTIDE SEQUENCE [LARGE SCALE GENOMIC DNA]</scope>
    <source>
        <strain evidence="3 4">JEL517</strain>
    </source>
</reference>